<keyword evidence="4" id="KW-1185">Reference proteome</keyword>
<evidence type="ECO:0000313" key="3">
    <source>
        <dbReference type="EMBL" id="KAF8485996.1"/>
    </source>
</evidence>
<protein>
    <recommendedName>
        <fullName evidence="2">Fungal STAND N-terminal Goodbye domain-containing protein</fullName>
    </recommendedName>
</protein>
<evidence type="ECO:0000259" key="2">
    <source>
        <dbReference type="Pfam" id="PF17109"/>
    </source>
</evidence>
<evidence type="ECO:0000313" key="4">
    <source>
        <dbReference type="Proteomes" id="UP000759537"/>
    </source>
</evidence>
<name>A0A9P5N4D6_9AGAM</name>
<gene>
    <name evidence="3" type="ORF">DFH94DRAFT_163923</name>
</gene>
<feature type="transmembrane region" description="Helical" evidence="1">
    <location>
        <begin position="20"/>
        <end position="42"/>
    </location>
</feature>
<dbReference type="Pfam" id="PF17109">
    <property type="entry name" value="Goodbye"/>
    <property type="match status" value="1"/>
</dbReference>
<comment type="caution">
    <text evidence="3">The sequence shown here is derived from an EMBL/GenBank/DDBJ whole genome shotgun (WGS) entry which is preliminary data.</text>
</comment>
<sequence>MWLDPTVNVLNAISATTGGFVGIAYPPVGVIFTGIGILLSAAQGISAGREALVDLFDRIENIFRRLETYLEIPPTIGMTDAIVKVMVEVLRILAIATNEIKQNRAKKFLKKLVGRTDIEDALQRLEKVTLEEARMAGAEAQKAIHGVGNQVGDKVDGVQDTLKVVEDKMKGVEGMLQGVGDILQEIGNKVITGVEKTGQQLTNDFDKNAHGVDDEMRSIDDTVQGVNTRQDIGANVIDGAQVTPNQSPTPS</sequence>
<reference evidence="3" key="2">
    <citation type="journal article" date="2020" name="Nat. Commun.">
        <title>Large-scale genome sequencing of mycorrhizal fungi provides insights into the early evolution of symbiotic traits.</title>
        <authorList>
            <person name="Miyauchi S."/>
            <person name="Kiss E."/>
            <person name="Kuo A."/>
            <person name="Drula E."/>
            <person name="Kohler A."/>
            <person name="Sanchez-Garcia M."/>
            <person name="Morin E."/>
            <person name="Andreopoulos B."/>
            <person name="Barry K.W."/>
            <person name="Bonito G."/>
            <person name="Buee M."/>
            <person name="Carver A."/>
            <person name="Chen C."/>
            <person name="Cichocki N."/>
            <person name="Clum A."/>
            <person name="Culley D."/>
            <person name="Crous P.W."/>
            <person name="Fauchery L."/>
            <person name="Girlanda M."/>
            <person name="Hayes R.D."/>
            <person name="Keri Z."/>
            <person name="LaButti K."/>
            <person name="Lipzen A."/>
            <person name="Lombard V."/>
            <person name="Magnuson J."/>
            <person name="Maillard F."/>
            <person name="Murat C."/>
            <person name="Nolan M."/>
            <person name="Ohm R.A."/>
            <person name="Pangilinan J."/>
            <person name="Pereira M.F."/>
            <person name="Perotto S."/>
            <person name="Peter M."/>
            <person name="Pfister S."/>
            <person name="Riley R."/>
            <person name="Sitrit Y."/>
            <person name="Stielow J.B."/>
            <person name="Szollosi G."/>
            <person name="Zifcakova L."/>
            <person name="Stursova M."/>
            <person name="Spatafora J.W."/>
            <person name="Tedersoo L."/>
            <person name="Vaario L.M."/>
            <person name="Yamada A."/>
            <person name="Yan M."/>
            <person name="Wang P."/>
            <person name="Xu J."/>
            <person name="Bruns T."/>
            <person name="Baldrian P."/>
            <person name="Vilgalys R."/>
            <person name="Dunand C."/>
            <person name="Henrissat B."/>
            <person name="Grigoriev I.V."/>
            <person name="Hibbett D."/>
            <person name="Nagy L.G."/>
            <person name="Martin F.M."/>
        </authorList>
    </citation>
    <scope>NUCLEOTIDE SEQUENCE</scope>
    <source>
        <strain evidence="3">Prilba</strain>
    </source>
</reference>
<dbReference type="Proteomes" id="UP000759537">
    <property type="component" value="Unassembled WGS sequence"/>
</dbReference>
<keyword evidence="1" id="KW-1133">Transmembrane helix</keyword>
<keyword evidence="1" id="KW-0812">Transmembrane</keyword>
<dbReference type="AlphaFoldDB" id="A0A9P5N4D6"/>
<feature type="domain" description="Fungal STAND N-terminal Goodbye" evidence="2">
    <location>
        <begin position="6"/>
        <end position="69"/>
    </location>
</feature>
<organism evidence="3 4">
    <name type="scientific">Russula ochroleuca</name>
    <dbReference type="NCBI Taxonomy" id="152965"/>
    <lineage>
        <taxon>Eukaryota</taxon>
        <taxon>Fungi</taxon>
        <taxon>Dikarya</taxon>
        <taxon>Basidiomycota</taxon>
        <taxon>Agaricomycotina</taxon>
        <taxon>Agaricomycetes</taxon>
        <taxon>Russulales</taxon>
        <taxon>Russulaceae</taxon>
        <taxon>Russula</taxon>
    </lineage>
</organism>
<proteinExistence type="predicted"/>
<dbReference type="InterPro" id="IPR031350">
    <property type="entry name" value="Goodbye_dom"/>
</dbReference>
<reference evidence="3" key="1">
    <citation type="submission" date="2019-10" db="EMBL/GenBank/DDBJ databases">
        <authorList>
            <consortium name="DOE Joint Genome Institute"/>
            <person name="Kuo A."/>
            <person name="Miyauchi S."/>
            <person name="Kiss E."/>
            <person name="Drula E."/>
            <person name="Kohler A."/>
            <person name="Sanchez-Garcia M."/>
            <person name="Andreopoulos B."/>
            <person name="Barry K.W."/>
            <person name="Bonito G."/>
            <person name="Buee M."/>
            <person name="Carver A."/>
            <person name="Chen C."/>
            <person name="Cichocki N."/>
            <person name="Clum A."/>
            <person name="Culley D."/>
            <person name="Crous P.W."/>
            <person name="Fauchery L."/>
            <person name="Girlanda M."/>
            <person name="Hayes R."/>
            <person name="Keri Z."/>
            <person name="LaButti K."/>
            <person name="Lipzen A."/>
            <person name="Lombard V."/>
            <person name="Magnuson J."/>
            <person name="Maillard F."/>
            <person name="Morin E."/>
            <person name="Murat C."/>
            <person name="Nolan M."/>
            <person name="Ohm R."/>
            <person name="Pangilinan J."/>
            <person name="Pereira M."/>
            <person name="Perotto S."/>
            <person name="Peter M."/>
            <person name="Riley R."/>
            <person name="Sitrit Y."/>
            <person name="Stielow B."/>
            <person name="Szollosi G."/>
            <person name="Zifcakova L."/>
            <person name="Stursova M."/>
            <person name="Spatafora J.W."/>
            <person name="Tedersoo L."/>
            <person name="Vaario L.-M."/>
            <person name="Yamada A."/>
            <person name="Yan M."/>
            <person name="Wang P."/>
            <person name="Xu J."/>
            <person name="Bruns T."/>
            <person name="Baldrian P."/>
            <person name="Vilgalys R."/>
            <person name="Henrissat B."/>
            <person name="Grigoriev I.V."/>
            <person name="Hibbett D."/>
            <person name="Nagy L.G."/>
            <person name="Martin F.M."/>
        </authorList>
    </citation>
    <scope>NUCLEOTIDE SEQUENCE</scope>
    <source>
        <strain evidence="3">Prilba</strain>
    </source>
</reference>
<dbReference type="EMBL" id="WHVB01000002">
    <property type="protein sequence ID" value="KAF8485996.1"/>
    <property type="molecule type" value="Genomic_DNA"/>
</dbReference>
<accession>A0A9P5N4D6</accession>
<evidence type="ECO:0000256" key="1">
    <source>
        <dbReference type="SAM" id="Phobius"/>
    </source>
</evidence>
<keyword evidence="1" id="KW-0472">Membrane</keyword>